<dbReference type="GO" id="GO:0006508">
    <property type="term" value="P:proteolysis"/>
    <property type="evidence" value="ECO:0007669"/>
    <property type="project" value="UniProtKB-KW"/>
</dbReference>
<dbReference type="PANTHER" id="PTHR47016">
    <property type="entry name" value="ATP-DEPENDENT CLP PROTEASE ATP-BINDING SUBUNIT CLPT1, CHLOROPLASTIC"/>
    <property type="match status" value="1"/>
</dbReference>
<protein>
    <submittedName>
        <fullName evidence="4">Clp protease N-terminal domain-containing protein</fullName>
    </submittedName>
</protein>
<dbReference type="PANTHER" id="PTHR47016:SF5">
    <property type="entry name" value="CLP DOMAIN SUPERFAMILY PROTEIN"/>
    <property type="match status" value="1"/>
</dbReference>
<dbReference type="Gene3D" id="1.10.1780.10">
    <property type="entry name" value="Clp, N-terminal domain"/>
    <property type="match status" value="2"/>
</dbReference>
<keyword evidence="4" id="KW-0378">Hydrolase</keyword>
<evidence type="ECO:0000256" key="1">
    <source>
        <dbReference type="PROSITE-ProRule" id="PRU01251"/>
    </source>
</evidence>
<name>A0ABP9E948_9ACTN</name>
<proteinExistence type="predicted"/>
<dbReference type="InterPro" id="IPR044217">
    <property type="entry name" value="CLPT1/2"/>
</dbReference>
<sequence length="186" mass="19128">MFERFADGARRVVTGAEAEARSLRHEYIGTEHLLLGVLAQPGDPAAAVLVRAGLDAESGRRAVVRLLGGPPGEVDGAALAAIGVDLAAVREAVEAGFGPGALDGPTGGGRRPKRGGPRFGARAKQVMVLSLRAATGRGDRRIEVGHLLLGLLREGNGLAVRVIRDHGLDLADVEREVESALAAAAA</sequence>
<feature type="compositionally biased region" description="Gly residues" evidence="2">
    <location>
        <begin position="99"/>
        <end position="109"/>
    </location>
</feature>
<dbReference type="InterPro" id="IPR004176">
    <property type="entry name" value="Clp_R_N"/>
</dbReference>
<evidence type="ECO:0000256" key="2">
    <source>
        <dbReference type="SAM" id="MobiDB-lite"/>
    </source>
</evidence>
<dbReference type="GO" id="GO:0008233">
    <property type="term" value="F:peptidase activity"/>
    <property type="evidence" value="ECO:0007669"/>
    <property type="project" value="UniProtKB-KW"/>
</dbReference>
<gene>
    <name evidence="4" type="ORF">GCM10023235_51540</name>
</gene>
<evidence type="ECO:0000259" key="3">
    <source>
        <dbReference type="PROSITE" id="PS51903"/>
    </source>
</evidence>
<dbReference type="EMBL" id="BAABIS010000001">
    <property type="protein sequence ID" value="GAA4866779.1"/>
    <property type="molecule type" value="Genomic_DNA"/>
</dbReference>
<dbReference type="SUPFAM" id="SSF81923">
    <property type="entry name" value="Double Clp-N motif"/>
    <property type="match status" value="2"/>
</dbReference>
<keyword evidence="1" id="KW-0677">Repeat</keyword>
<dbReference type="Pfam" id="PF02861">
    <property type="entry name" value="Clp_N"/>
    <property type="match status" value="2"/>
</dbReference>
<feature type="region of interest" description="Disordered" evidence="2">
    <location>
        <begin position="99"/>
        <end position="118"/>
    </location>
</feature>
<evidence type="ECO:0000313" key="4">
    <source>
        <dbReference type="EMBL" id="GAA4866779.1"/>
    </source>
</evidence>
<evidence type="ECO:0000313" key="5">
    <source>
        <dbReference type="Proteomes" id="UP001501752"/>
    </source>
</evidence>
<accession>A0ABP9E948</accession>
<keyword evidence="4" id="KW-0645">Protease</keyword>
<feature type="domain" description="Clp R" evidence="3">
    <location>
        <begin position="2"/>
        <end position="184"/>
    </location>
</feature>
<keyword evidence="5" id="KW-1185">Reference proteome</keyword>
<dbReference type="RefSeq" id="WP_345699242.1">
    <property type="nucleotide sequence ID" value="NZ_BAABIS010000001.1"/>
</dbReference>
<dbReference type="InterPro" id="IPR036628">
    <property type="entry name" value="Clp_N_dom_sf"/>
</dbReference>
<dbReference type="PROSITE" id="PS51903">
    <property type="entry name" value="CLP_R"/>
    <property type="match status" value="1"/>
</dbReference>
<reference evidence="5" key="1">
    <citation type="journal article" date="2019" name="Int. J. Syst. Evol. Microbiol.">
        <title>The Global Catalogue of Microorganisms (GCM) 10K type strain sequencing project: providing services to taxonomists for standard genome sequencing and annotation.</title>
        <authorList>
            <consortium name="The Broad Institute Genomics Platform"/>
            <consortium name="The Broad Institute Genome Sequencing Center for Infectious Disease"/>
            <person name="Wu L."/>
            <person name="Ma J."/>
        </authorList>
    </citation>
    <scope>NUCLEOTIDE SEQUENCE [LARGE SCALE GENOMIC DNA]</scope>
    <source>
        <strain evidence="5">JCM 13006</strain>
    </source>
</reference>
<dbReference type="Proteomes" id="UP001501752">
    <property type="component" value="Unassembled WGS sequence"/>
</dbReference>
<comment type="caution">
    <text evidence="4">The sequence shown here is derived from an EMBL/GenBank/DDBJ whole genome shotgun (WGS) entry which is preliminary data.</text>
</comment>
<organism evidence="4 5">
    <name type="scientific">Kitasatospora terrestris</name>
    <dbReference type="NCBI Taxonomy" id="258051"/>
    <lineage>
        <taxon>Bacteria</taxon>
        <taxon>Bacillati</taxon>
        <taxon>Actinomycetota</taxon>
        <taxon>Actinomycetes</taxon>
        <taxon>Kitasatosporales</taxon>
        <taxon>Streptomycetaceae</taxon>
        <taxon>Kitasatospora</taxon>
    </lineage>
</organism>